<dbReference type="InterPro" id="IPR036271">
    <property type="entry name" value="Tet_transcr_reg_TetR-rel_C_sf"/>
</dbReference>
<evidence type="ECO:0000313" key="7">
    <source>
        <dbReference type="Proteomes" id="UP000660745"/>
    </source>
</evidence>
<feature type="DNA-binding region" description="H-T-H motif" evidence="4">
    <location>
        <begin position="41"/>
        <end position="60"/>
    </location>
</feature>
<keyword evidence="7" id="KW-1185">Reference proteome</keyword>
<keyword evidence="2 4" id="KW-0238">DNA-binding</keyword>
<gene>
    <name evidence="6" type="ORF">GCM10012278_03150</name>
</gene>
<reference evidence="6" key="2">
    <citation type="submission" date="2020-09" db="EMBL/GenBank/DDBJ databases">
        <authorList>
            <person name="Sun Q."/>
            <person name="Zhou Y."/>
        </authorList>
    </citation>
    <scope>NUCLEOTIDE SEQUENCE</scope>
    <source>
        <strain evidence="6">CGMCC 4.7430</strain>
    </source>
</reference>
<dbReference type="EMBL" id="BMNK01000001">
    <property type="protein sequence ID" value="GGP01012.1"/>
    <property type="molecule type" value="Genomic_DNA"/>
</dbReference>
<dbReference type="Pfam" id="PF00440">
    <property type="entry name" value="TetR_N"/>
    <property type="match status" value="1"/>
</dbReference>
<dbReference type="SUPFAM" id="SSF46689">
    <property type="entry name" value="Homeodomain-like"/>
    <property type="match status" value="1"/>
</dbReference>
<keyword evidence="1" id="KW-0805">Transcription regulation</keyword>
<dbReference type="Proteomes" id="UP000660745">
    <property type="component" value="Unassembled WGS sequence"/>
</dbReference>
<dbReference type="Pfam" id="PF13305">
    <property type="entry name" value="TetR_C_33"/>
    <property type="match status" value="1"/>
</dbReference>
<dbReference type="InterPro" id="IPR050109">
    <property type="entry name" value="HTH-type_TetR-like_transc_reg"/>
</dbReference>
<proteinExistence type="predicted"/>
<feature type="domain" description="HTH tetR-type" evidence="5">
    <location>
        <begin position="18"/>
        <end position="78"/>
    </location>
</feature>
<dbReference type="Gene3D" id="1.10.357.10">
    <property type="entry name" value="Tetracycline Repressor, domain 2"/>
    <property type="match status" value="1"/>
</dbReference>
<evidence type="ECO:0000256" key="3">
    <source>
        <dbReference type="ARBA" id="ARBA00023163"/>
    </source>
</evidence>
<evidence type="ECO:0000256" key="4">
    <source>
        <dbReference type="PROSITE-ProRule" id="PRU00335"/>
    </source>
</evidence>
<dbReference type="InterPro" id="IPR009057">
    <property type="entry name" value="Homeodomain-like_sf"/>
</dbReference>
<dbReference type="PROSITE" id="PS50977">
    <property type="entry name" value="HTH_TETR_2"/>
    <property type="match status" value="1"/>
</dbReference>
<protein>
    <submittedName>
        <fullName evidence="6">TetR family transcriptional regulator</fullName>
    </submittedName>
</protein>
<evidence type="ECO:0000256" key="1">
    <source>
        <dbReference type="ARBA" id="ARBA00023015"/>
    </source>
</evidence>
<name>A0A917ZYH4_9ACTN</name>
<dbReference type="PANTHER" id="PTHR30055:SF243">
    <property type="entry name" value="HTH-TYPE TRANSCRIPTIONAL REGULATOR RV1816"/>
    <property type="match status" value="1"/>
</dbReference>
<accession>A0A917ZYH4</accession>
<evidence type="ECO:0000256" key="2">
    <source>
        <dbReference type="ARBA" id="ARBA00023125"/>
    </source>
</evidence>
<dbReference type="GO" id="GO:0003700">
    <property type="term" value="F:DNA-binding transcription factor activity"/>
    <property type="evidence" value="ECO:0007669"/>
    <property type="project" value="TreeGrafter"/>
</dbReference>
<dbReference type="RefSeq" id="WP_189136636.1">
    <property type="nucleotide sequence ID" value="NZ_BMNK01000001.1"/>
</dbReference>
<dbReference type="SUPFAM" id="SSF48498">
    <property type="entry name" value="Tetracyclin repressor-like, C-terminal domain"/>
    <property type="match status" value="1"/>
</dbReference>
<organism evidence="6 7">
    <name type="scientific">Nonomuraea glycinis</name>
    <dbReference type="NCBI Taxonomy" id="2047744"/>
    <lineage>
        <taxon>Bacteria</taxon>
        <taxon>Bacillati</taxon>
        <taxon>Actinomycetota</taxon>
        <taxon>Actinomycetes</taxon>
        <taxon>Streptosporangiales</taxon>
        <taxon>Streptosporangiaceae</taxon>
        <taxon>Nonomuraea</taxon>
    </lineage>
</organism>
<reference evidence="6" key="1">
    <citation type="journal article" date="2014" name="Int. J. Syst. Evol. Microbiol.">
        <title>Complete genome sequence of Corynebacterium casei LMG S-19264T (=DSM 44701T), isolated from a smear-ripened cheese.</title>
        <authorList>
            <consortium name="US DOE Joint Genome Institute (JGI-PGF)"/>
            <person name="Walter F."/>
            <person name="Albersmeier A."/>
            <person name="Kalinowski J."/>
            <person name="Ruckert C."/>
        </authorList>
    </citation>
    <scope>NUCLEOTIDE SEQUENCE</scope>
    <source>
        <strain evidence="6">CGMCC 4.7430</strain>
    </source>
</reference>
<evidence type="ECO:0000259" key="5">
    <source>
        <dbReference type="PROSITE" id="PS50977"/>
    </source>
</evidence>
<evidence type="ECO:0000313" key="6">
    <source>
        <dbReference type="EMBL" id="GGP01012.1"/>
    </source>
</evidence>
<dbReference type="GO" id="GO:0000976">
    <property type="term" value="F:transcription cis-regulatory region binding"/>
    <property type="evidence" value="ECO:0007669"/>
    <property type="project" value="TreeGrafter"/>
</dbReference>
<sequence length="231" mass="24975">MSVNATPEHPTRRERLRQQTVDEIKQRAFELVDASGAHDVTIASVGKAMGMTPPALYRYFPSREALLAALVVDAYADLGSTVATAAQNATGQDARGRVTLIADTYRRWALTYPRRYTMLFSDRSRDVPDSPDGIARVNEGMLPLLTALRELTSPSSSDGATPLDEELLRWGQAIGAPADITPTALRLAVLTWSRMHGLISLEIAGAFDNMNMDAGLLMATEIESVVESAGG</sequence>
<dbReference type="PANTHER" id="PTHR30055">
    <property type="entry name" value="HTH-TYPE TRANSCRIPTIONAL REGULATOR RUTR"/>
    <property type="match status" value="1"/>
</dbReference>
<keyword evidence="3" id="KW-0804">Transcription</keyword>
<dbReference type="InterPro" id="IPR025996">
    <property type="entry name" value="MT1864/Rv1816-like_C"/>
</dbReference>
<dbReference type="InterPro" id="IPR001647">
    <property type="entry name" value="HTH_TetR"/>
</dbReference>
<comment type="caution">
    <text evidence="6">The sequence shown here is derived from an EMBL/GenBank/DDBJ whole genome shotgun (WGS) entry which is preliminary data.</text>
</comment>
<dbReference type="AlphaFoldDB" id="A0A917ZYH4"/>